<dbReference type="RefSeq" id="WP_204841116.1">
    <property type="nucleotide sequence ID" value="NZ_JAFBCL010000001.1"/>
</dbReference>
<feature type="compositionally biased region" description="Pro residues" evidence="1">
    <location>
        <begin position="78"/>
        <end position="94"/>
    </location>
</feature>
<evidence type="ECO:0000313" key="2">
    <source>
        <dbReference type="EMBL" id="MBM7810101.1"/>
    </source>
</evidence>
<evidence type="ECO:0000313" key="3">
    <source>
        <dbReference type="Proteomes" id="UP001195724"/>
    </source>
</evidence>
<feature type="compositionally biased region" description="Low complexity" evidence="1">
    <location>
        <begin position="127"/>
        <end position="147"/>
    </location>
</feature>
<keyword evidence="3" id="KW-1185">Reference proteome</keyword>
<protein>
    <recommendedName>
        <fullName evidence="4">Secreted protein</fullName>
    </recommendedName>
</protein>
<dbReference type="Proteomes" id="UP001195724">
    <property type="component" value="Unassembled WGS sequence"/>
</dbReference>
<sequence length="213" mass="22448">MFWLFTQMFVLCGVAFAAGAALTWLPLRATIRGLRAELADPVPRPAIPATAVVLAERVAPREIERRAPEPPAAKSTAPEPPATEPTAAEPPAPEPTATEPAAGMSGSEAPGAAQEGVERPDAARSNPTRSAAGRASAPRPAARTVRAGRPDATPTRSARPEPQVKGSPKSMIFHTPDSPYFKRMKGDVTFRSAAEAERAGYTRWRPRSAAPAS</sequence>
<feature type="region of interest" description="Disordered" evidence="1">
    <location>
        <begin position="62"/>
        <end position="182"/>
    </location>
</feature>
<evidence type="ECO:0008006" key="4">
    <source>
        <dbReference type="Google" id="ProtNLM"/>
    </source>
</evidence>
<organism evidence="2 3">
    <name type="scientific">Saccharothrix algeriensis</name>
    <dbReference type="NCBI Taxonomy" id="173560"/>
    <lineage>
        <taxon>Bacteria</taxon>
        <taxon>Bacillati</taxon>
        <taxon>Actinomycetota</taxon>
        <taxon>Actinomycetes</taxon>
        <taxon>Pseudonocardiales</taxon>
        <taxon>Pseudonocardiaceae</taxon>
        <taxon>Saccharothrix</taxon>
    </lineage>
</organism>
<feature type="region of interest" description="Disordered" evidence="1">
    <location>
        <begin position="194"/>
        <end position="213"/>
    </location>
</feature>
<comment type="caution">
    <text evidence="2">The sequence shown here is derived from an EMBL/GenBank/DDBJ whole genome shotgun (WGS) entry which is preliminary data.</text>
</comment>
<gene>
    <name evidence="2" type="ORF">JOE68_000966</name>
</gene>
<accession>A0ABS2S4R5</accession>
<proteinExistence type="predicted"/>
<dbReference type="EMBL" id="JAFBCL010000001">
    <property type="protein sequence ID" value="MBM7810101.1"/>
    <property type="molecule type" value="Genomic_DNA"/>
</dbReference>
<reference evidence="2 3" key="1">
    <citation type="submission" date="2021-01" db="EMBL/GenBank/DDBJ databases">
        <title>Sequencing the genomes of 1000 actinobacteria strains.</title>
        <authorList>
            <person name="Klenk H.-P."/>
        </authorList>
    </citation>
    <scope>NUCLEOTIDE SEQUENCE [LARGE SCALE GENOMIC DNA]</scope>
    <source>
        <strain evidence="2 3">DSM 44581</strain>
    </source>
</reference>
<evidence type="ECO:0000256" key="1">
    <source>
        <dbReference type="SAM" id="MobiDB-lite"/>
    </source>
</evidence>
<name>A0ABS2S4R5_9PSEU</name>